<dbReference type="GO" id="GO:0003676">
    <property type="term" value="F:nucleic acid binding"/>
    <property type="evidence" value="ECO:0007669"/>
    <property type="project" value="InterPro"/>
</dbReference>
<dbReference type="InterPro" id="IPR002723">
    <property type="entry name" value="BpsA_C"/>
</dbReference>
<sequence>MDSRVDAQKYRLAIGLLAARWQEFDELVRATALPRRSAEELLAELGDDLEREGSAVRLRPGVAEGYRGTASGPATASVADPAEVLARIERHLAEVPPPLPALDHVQATADTVLRRATWLDEHYDLGRARLVFVGDHDLTSLAVHELRPDADLAVVDVDDRVLAHVDRRGGGGILTVHADLRFGLPRAVAGRADVVFSDPPYTPEGMTLFAARAIECLADPPAGRVVLAYGYSARHPTLGRQTQRALLGLGLTFEAILPGFHRYHGAQAIGSAADLYVCHPTSRARKKSAPERAIYTHGPASVESAAGKTAEAARTALVELAGQGGRHVTTAGPDYSKPITAEHDTALALDLGEDPGPWLVRVLLAASAARVAVLLPNAHPDLGDAASQSALKALLAPKYRLRLLRSTPDATHAVVLAERREDAGDSAAHAVWTRAHARLGNVWPQAPAELADLRLIDLPRHRIVDVLRLLD</sequence>
<dbReference type="Gene3D" id="3.40.50.150">
    <property type="entry name" value="Vaccinia Virus protein VP39"/>
    <property type="match status" value="1"/>
</dbReference>
<keyword evidence="2" id="KW-0489">Methyltransferase</keyword>
<dbReference type="GO" id="GO:0032259">
    <property type="term" value="P:methylation"/>
    <property type="evidence" value="ECO:0007669"/>
    <property type="project" value="UniProtKB-KW"/>
</dbReference>
<feature type="domain" description="N(4)-bis(aminopropyl)spermidine synthase C-terminal" evidence="1">
    <location>
        <begin position="85"/>
        <end position="269"/>
    </location>
</feature>
<proteinExistence type="predicted"/>
<accession>A0A1V9A5J7</accession>
<dbReference type="Proteomes" id="UP000192591">
    <property type="component" value="Unassembled WGS sequence"/>
</dbReference>
<gene>
    <name evidence="2" type="ORF">B1813_09060</name>
</gene>
<dbReference type="EMBL" id="MWIH01000005">
    <property type="protein sequence ID" value="OQO92353.1"/>
    <property type="molecule type" value="Genomic_DNA"/>
</dbReference>
<evidence type="ECO:0000313" key="2">
    <source>
        <dbReference type="EMBL" id="OQO92353.1"/>
    </source>
</evidence>
<dbReference type="STRING" id="1962155.B1813_09060"/>
<reference evidence="2 3" key="1">
    <citation type="submission" date="2017-02" db="EMBL/GenBank/DDBJ databases">
        <title>Draft genome of Saccharomonospora sp. 154.</title>
        <authorList>
            <person name="Alonso-Carmona G.S."/>
            <person name="De La Haba R."/>
            <person name="Vera-Gargallo B."/>
            <person name="Sandoval-Trujillo A.H."/>
            <person name="Ramirez-Duran N."/>
            <person name="Ventosa A."/>
        </authorList>
    </citation>
    <scope>NUCLEOTIDE SEQUENCE [LARGE SCALE GENOMIC DNA]</scope>
    <source>
        <strain evidence="2 3">LRS4.154</strain>
    </source>
</reference>
<comment type="caution">
    <text evidence="2">The sequence shown here is derived from an EMBL/GenBank/DDBJ whole genome shotgun (WGS) entry which is preliminary data.</text>
</comment>
<dbReference type="PROSITE" id="PS00092">
    <property type="entry name" value="N6_MTASE"/>
    <property type="match status" value="1"/>
</dbReference>
<protein>
    <submittedName>
        <fullName evidence="2">Putative methyltransferase</fullName>
    </submittedName>
</protein>
<dbReference type="InterPro" id="IPR029063">
    <property type="entry name" value="SAM-dependent_MTases_sf"/>
</dbReference>
<keyword evidence="3" id="KW-1185">Reference proteome</keyword>
<evidence type="ECO:0000313" key="3">
    <source>
        <dbReference type="Proteomes" id="UP000192591"/>
    </source>
</evidence>
<dbReference type="GO" id="GO:0008168">
    <property type="term" value="F:methyltransferase activity"/>
    <property type="evidence" value="ECO:0007669"/>
    <property type="project" value="UniProtKB-KW"/>
</dbReference>
<keyword evidence="2" id="KW-0808">Transferase</keyword>
<name>A0A1V9A5J7_SACPI</name>
<dbReference type="RefSeq" id="WP_081191426.1">
    <property type="nucleotide sequence ID" value="NZ_MWIH01000005.1"/>
</dbReference>
<dbReference type="InterPro" id="IPR002052">
    <property type="entry name" value="DNA_methylase_N6_adenine_CS"/>
</dbReference>
<dbReference type="Pfam" id="PF01861">
    <property type="entry name" value="BpsA_C"/>
    <property type="match status" value="1"/>
</dbReference>
<evidence type="ECO:0000259" key="1">
    <source>
        <dbReference type="Pfam" id="PF01861"/>
    </source>
</evidence>
<dbReference type="SUPFAM" id="SSF53335">
    <property type="entry name" value="S-adenosyl-L-methionine-dependent methyltransferases"/>
    <property type="match status" value="1"/>
</dbReference>
<organism evidence="2 3">
    <name type="scientific">Saccharomonospora piscinae</name>
    <dbReference type="NCBI Taxonomy" id="687388"/>
    <lineage>
        <taxon>Bacteria</taxon>
        <taxon>Bacillati</taxon>
        <taxon>Actinomycetota</taxon>
        <taxon>Actinomycetes</taxon>
        <taxon>Pseudonocardiales</taxon>
        <taxon>Pseudonocardiaceae</taxon>
        <taxon>Saccharomonospora</taxon>
    </lineage>
</organism>
<dbReference type="AlphaFoldDB" id="A0A1V9A5J7"/>